<dbReference type="InterPro" id="IPR011989">
    <property type="entry name" value="ARM-like"/>
</dbReference>
<sequence length="161" mass="18416">SLCDATCVFQFVNCLETEKLVDTILQLLSTHLQSDCKEMRRLVLRGLLTLCKNPLKAKRMHNLTESLMELLKDEDGELVGLTLSVLSKVLLEKDIPIAITIALHLAEALLPLFDKDTTQVRLLSIHLFGDVIVYVKKEEKKHLKTYVHQSLLPLFYHLHDE</sequence>
<dbReference type="AlphaFoldDB" id="A0A7L3PK73"/>
<dbReference type="InterPro" id="IPR045206">
    <property type="entry name" value="Maestro_heat-like_prot"/>
</dbReference>
<feature type="domain" description="Maestro/Maestro-like HEAT-repeats" evidence="1">
    <location>
        <begin position="24"/>
        <end position="161"/>
    </location>
</feature>
<protein>
    <submittedName>
        <fullName evidence="2">MROH5 protein</fullName>
    </submittedName>
</protein>
<feature type="non-terminal residue" evidence="2">
    <location>
        <position position="161"/>
    </location>
</feature>
<comment type="caution">
    <text evidence="2">The sequence shown here is derived from an EMBL/GenBank/DDBJ whole genome shotgun (WGS) entry which is preliminary data.</text>
</comment>
<dbReference type="PANTHER" id="PTHR23120:SF42">
    <property type="entry name" value="MAESTRO HEAT-LIKE REPEAT FAMILY MEMBER 3"/>
    <property type="match status" value="1"/>
</dbReference>
<accession>A0A7L3PK73</accession>
<name>A0A7L3PK73_9DEND</name>
<evidence type="ECO:0000313" key="3">
    <source>
        <dbReference type="Proteomes" id="UP000551443"/>
    </source>
</evidence>
<feature type="non-terminal residue" evidence="2">
    <location>
        <position position="1"/>
    </location>
</feature>
<dbReference type="EMBL" id="VZUH01006473">
    <property type="protein sequence ID" value="NXU91694.1"/>
    <property type="molecule type" value="Genomic_DNA"/>
</dbReference>
<dbReference type="Gene3D" id="1.25.10.10">
    <property type="entry name" value="Leucine-rich Repeat Variant"/>
    <property type="match status" value="1"/>
</dbReference>
<dbReference type="SUPFAM" id="SSF48371">
    <property type="entry name" value="ARM repeat"/>
    <property type="match status" value="1"/>
</dbReference>
<dbReference type="InterPro" id="IPR016024">
    <property type="entry name" value="ARM-type_fold"/>
</dbReference>
<evidence type="ECO:0000313" key="2">
    <source>
        <dbReference type="EMBL" id="NXU91694.1"/>
    </source>
</evidence>
<keyword evidence="3" id="KW-1185">Reference proteome</keyword>
<reference evidence="2 3" key="1">
    <citation type="submission" date="2019-09" db="EMBL/GenBank/DDBJ databases">
        <title>Bird 10,000 Genomes (B10K) Project - Family phase.</title>
        <authorList>
            <person name="Zhang G."/>
        </authorList>
    </citation>
    <scope>NUCLEOTIDE SEQUENCE [LARGE SCALE GENOMIC DNA]</scope>
    <source>
        <strain evidence="2">OUT-0059</strain>
        <tissue evidence="2">Muscle</tissue>
    </source>
</reference>
<dbReference type="PANTHER" id="PTHR23120">
    <property type="entry name" value="MAESTRO-RELATED HEAT DOMAIN-CONTAINING"/>
    <property type="match status" value="1"/>
</dbReference>
<dbReference type="GO" id="GO:0005737">
    <property type="term" value="C:cytoplasm"/>
    <property type="evidence" value="ECO:0007669"/>
    <property type="project" value="TreeGrafter"/>
</dbReference>
<evidence type="ECO:0000259" key="1">
    <source>
        <dbReference type="Pfam" id="PF23227"/>
    </source>
</evidence>
<gene>
    <name evidence="2" type="primary">Mroh5</name>
    <name evidence="2" type="ORF">XIPELE_R00869</name>
</gene>
<dbReference type="InterPro" id="IPR055406">
    <property type="entry name" value="HEAT_Maestro"/>
</dbReference>
<dbReference type="Proteomes" id="UP000551443">
    <property type="component" value="Unassembled WGS sequence"/>
</dbReference>
<proteinExistence type="predicted"/>
<dbReference type="Pfam" id="PF23227">
    <property type="entry name" value="HEAT_MROH2B_C"/>
    <property type="match status" value="1"/>
</dbReference>
<organism evidence="2 3">
    <name type="scientific">Xiphorhynchus elegans</name>
    <name type="common">elegant woodcreeper</name>
    <dbReference type="NCBI Taxonomy" id="269412"/>
    <lineage>
        <taxon>Eukaryota</taxon>
        <taxon>Metazoa</taxon>
        <taxon>Chordata</taxon>
        <taxon>Craniata</taxon>
        <taxon>Vertebrata</taxon>
        <taxon>Euteleostomi</taxon>
        <taxon>Archelosauria</taxon>
        <taxon>Archosauria</taxon>
        <taxon>Dinosauria</taxon>
        <taxon>Saurischia</taxon>
        <taxon>Theropoda</taxon>
        <taxon>Coelurosauria</taxon>
        <taxon>Aves</taxon>
        <taxon>Neognathae</taxon>
        <taxon>Neoaves</taxon>
        <taxon>Telluraves</taxon>
        <taxon>Australaves</taxon>
        <taxon>Passeriformes</taxon>
        <taxon>Dendrocolaptidae</taxon>
        <taxon>Xiphorhynchus</taxon>
    </lineage>
</organism>